<feature type="domain" description="Major facilitator superfamily (MFS) profile" evidence="6">
    <location>
        <begin position="13"/>
        <end position="383"/>
    </location>
</feature>
<feature type="transmembrane region" description="Helical" evidence="5">
    <location>
        <begin position="298"/>
        <end position="318"/>
    </location>
</feature>
<dbReference type="GO" id="GO:0022857">
    <property type="term" value="F:transmembrane transporter activity"/>
    <property type="evidence" value="ECO:0007669"/>
    <property type="project" value="InterPro"/>
</dbReference>
<protein>
    <submittedName>
        <fullName evidence="7">Transporter, major facilitator family protein</fullName>
    </submittedName>
</protein>
<dbReference type="InterPro" id="IPR051788">
    <property type="entry name" value="MFS_Transporter"/>
</dbReference>
<keyword evidence="2 5" id="KW-0812">Transmembrane</keyword>
<dbReference type="PROSITE" id="PS50850">
    <property type="entry name" value="MFS"/>
    <property type="match status" value="1"/>
</dbReference>
<accession>H3KCG2</accession>
<feature type="transmembrane region" description="Helical" evidence="5">
    <location>
        <begin position="50"/>
        <end position="72"/>
    </location>
</feature>
<dbReference type="Proteomes" id="UP000004956">
    <property type="component" value="Unassembled WGS sequence"/>
</dbReference>
<feature type="transmembrane region" description="Helical" evidence="5">
    <location>
        <begin position="330"/>
        <end position="353"/>
    </location>
</feature>
<dbReference type="PATRIC" id="fig|762967.3.peg.349"/>
<dbReference type="OrthoDB" id="9810941at2"/>
<gene>
    <name evidence="7" type="ORF">HMPREF9440_00414</name>
</gene>
<name>H3KCG2_9BURK</name>
<feature type="transmembrane region" description="Helical" evidence="5">
    <location>
        <begin position="167"/>
        <end position="188"/>
    </location>
</feature>
<feature type="transmembrane region" description="Helical" evidence="5">
    <location>
        <begin position="208"/>
        <end position="232"/>
    </location>
</feature>
<organism evidence="7 8">
    <name type="scientific">Sutterella parvirubra YIT 11816</name>
    <dbReference type="NCBI Taxonomy" id="762967"/>
    <lineage>
        <taxon>Bacteria</taxon>
        <taxon>Pseudomonadati</taxon>
        <taxon>Pseudomonadota</taxon>
        <taxon>Betaproteobacteria</taxon>
        <taxon>Burkholderiales</taxon>
        <taxon>Sutterellaceae</taxon>
        <taxon>Sutterella</taxon>
    </lineage>
</organism>
<evidence type="ECO:0000313" key="8">
    <source>
        <dbReference type="Proteomes" id="UP000004956"/>
    </source>
</evidence>
<dbReference type="GO" id="GO:0016020">
    <property type="term" value="C:membrane"/>
    <property type="evidence" value="ECO:0007669"/>
    <property type="project" value="UniProtKB-SubCell"/>
</dbReference>
<evidence type="ECO:0000259" key="6">
    <source>
        <dbReference type="PROSITE" id="PS50850"/>
    </source>
</evidence>
<dbReference type="Pfam" id="PF07690">
    <property type="entry name" value="MFS_1"/>
    <property type="match status" value="1"/>
</dbReference>
<keyword evidence="3 5" id="KW-1133">Transmembrane helix</keyword>
<keyword evidence="4 5" id="KW-0472">Membrane</keyword>
<feature type="transmembrane region" description="Helical" evidence="5">
    <location>
        <begin position="274"/>
        <end position="292"/>
    </location>
</feature>
<dbReference type="SUPFAM" id="SSF103473">
    <property type="entry name" value="MFS general substrate transporter"/>
    <property type="match status" value="1"/>
</dbReference>
<feature type="transmembrane region" description="Helical" evidence="5">
    <location>
        <begin position="244"/>
        <end position="262"/>
    </location>
</feature>
<feature type="transmembrane region" description="Helical" evidence="5">
    <location>
        <begin position="21"/>
        <end position="38"/>
    </location>
</feature>
<dbReference type="PANTHER" id="PTHR23514">
    <property type="entry name" value="BYPASS OF STOP CODON PROTEIN 6"/>
    <property type="match status" value="1"/>
</dbReference>
<proteinExistence type="predicted"/>
<evidence type="ECO:0000313" key="7">
    <source>
        <dbReference type="EMBL" id="EHY32199.1"/>
    </source>
</evidence>
<dbReference type="InterPro" id="IPR020846">
    <property type="entry name" value="MFS_dom"/>
</dbReference>
<evidence type="ECO:0000256" key="4">
    <source>
        <dbReference type="ARBA" id="ARBA00023136"/>
    </source>
</evidence>
<dbReference type="InterPro" id="IPR011701">
    <property type="entry name" value="MFS"/>
</dbReference>
<feature type="transmembrane region" description="Helical" evidence="5">
    <location>
        <begin position="103"/>
        <end position="121"/>
    </location>
</feature>
<dbReference type="EMBL" id="AFBQ01000047">
    <property type="protein sequence ID" value="EHY32199.1"/>
    <property type="molecule type" value="Genomic_DNA"/>
</dbReference>
<feature type="transmembrane region" description="Helical" evidence="5">
    <location>
        <begin position="142"/>
        <end position="161"/>
    </location>
</feature>
<dbReference type="STRING" id="762967.HMPREF9440_00414"/>
<comment type="caution">
    <text evidence="7">The sequence shown here is derived from an EMBL/GenBank/DDBJ whole genome shotgun (WGS) entry which is preliminary data.</text>
</comment>
<dbReference type="CDD" id="cd17393">
    <property type="entry name" value="MFS_MosC_like"/>
    <property type="match status" value="1"/>
</dbReference>
<evidence type="ECO:0000256" key="5">
    <source>
        <dbReference type="SAM" id="Phobius"/>
    </source>
</evidence>
<evidence type="ECO:0000256" key="2">
    <source>
        <dbReference type="ARBA" id="ARBA00022692"/>
    </source>
</evidence>
<dbReference type="HOGENOM" id="CLU_035309_1_0_4"/>
<keyword evidence="8" id="KW-1185">Reference proteome</keyword>
<comment type="subcellular location">
    <subcellularLocation>
        <location evidence="1">Membrane</location>
        <topology evidence="1">Multi-pass membrane protein</topology>
    </subcellularLocation>
</comment>
<dbReference type="AlphaFoldDB" id="H3KCG2"/>
<dbReference type="RefSeq" id="WP_008540901.1">
    <property type="nucleotide sequence ID" value="NZ_JH604875.1"/>
</dbReference>
<feature type="transmembrane region" description="Helical" evidence="5">
    <location>
        <begin position="79"/>
        <end position="97"/>
    </location>
</feature>
<feature type="transmembrane region" description="Helical" evidence="5">
    <location>
        <begin position="359"/>
        <end position="380"/>
    </location>
</feature>
<evidence type="ECO:0000256" key="3">
    <source>
        <dbReference type="ARBA" id="ARBA00022989"/>
    </source>
</evidence>
<dbReference type="Gene3D" id="1.20.1250.20">
    <property type="entry name" value="MFS general substrate transporter like domains"/>
    <property type="match status" value="2"/>
</dbReference>
<reference evidence="7 8" key="1">
    <citation type="submission" date="2011-11" db="EMBL/GenBank/DDBJ databases">
        <authorList>
            <person name="Weinstock G."/>
            <person name="Sodergren E."/>
            <person name="Clifton S."/>
            <person name="Fulton L."/>
            <person name="Fulton B."/>
            <person name="Courtney L."/>
            <person name="Fronick C."/>
            <person name="Harrison M."/>
            <person name="Strong C."/>
            <person name="Farmer C."/>
            <person name="Delahaunty K."/>
            <person name="Markovic C."/>
            <person name="Hall O."/>
            <person name="Minx P."/>
            <person name="Tomlinson C."/>
            <person name="Mitreva M."/>
            <person name="Hou S."/>
            <person name="Chen J."/>
            <person name="Wollam A."/>
            <person name="Pepin K.H."/>
            <person name="Johnson M."/>
            <person name="Bhonagiri V."/>
            <person name="Zhang X."/>
            <person name="Suruliraj S."/>
            <person name="Warren W."/>
            <person name="Chinwalla A."/>
            <person name="Mardis E.R."/>
            <person name="Wilson R.K."/>
        </authorList>
    </citation>
    <scope>NUCLEOTIDE SEQUENCE [LARGE SCALE GENOMIC DNA]</scope>
    <source>
        <strain evidence="7 8">YIT 11816</strain>
    </source>
</reference>
<evidence type="ECO:0000256" key="1">
    <source>
        <dbReference type="ARBA" id="ARBA00004141"/>
    </source>
</evidence>
<dbReference type="PANTHER" id="PTHR23514:SF13">
    <property type="entry name" value="INNER MEMBRANE PROTEIN YBJJ"/>
    <property type="match status" value="1"/>
</dbReference>
<sequence>MSDAVFLRDIPPSHHATRLSFFLAGFIMAVWASLVPFVKQRLGLDEAVFGMLLLTLGLGALVTMPLSGMIVSRRGTREVLAWAVPLTSLLAVFIPWVTDAWVAVALLAVFGAVFGAVDVSMNVHSIEVEKASGRRMLSGFHALYSVGGVVGALLMSLLMNLGLAPAFAAMALLILGALSWAWVGRWTLVAGISEDAHGRGFPLPKGRVLLLGCVCFVMFLVEGSILDWGALYLTEVQGAAIENAGLGFAAFNVAMTLMRFTGDRLITRIGPRSTVLMGSVLAGAGFILAVSVPSAWVTVAAFFLVGIGASNIVPIAFAATGEQNDMPMSLAMASVTTLGYAGLLTEPALIGFVAHRTSLGTAFLMEVCLLLFVAWSSRLFRVH</sequence>
<dbReference type="InterPro" id="IPR036259">
    <property type="entry name" value="MFS_trans_sf"/>
</dbReference>